<feature type="compositionally biased region" description="Polar residues" evidence="2">
    <location>
        <begin position="789"/>
        <end position="805"/>
    </location>
</feature>
<organism evidence="4 5">
    <name type="scientific">Ophiobolus disseminans</name>
    <dbReference type="NCBI Taxonomy" id="1469910"/>
    <lineage>
        <taxon>Eukaryota</taxon>
        <taxon>Fungi</taxon>
        <taxon>Dikarya</taxon>
        <taxon>Ascomycota</taxon>
        <taxon>Pezizomycotina</taxon>
        <taxon>Dothideomycetes</taxon>
        <taxon>Pleosporomycetidae</taxon>
        <taxon>Pleosporales</taxon>
        <taxon>Pleosporineae</taxon>
        <taxon>Phaeosphaeriaceae</taxon>
        <taxon>Ophiobolus</taxon>
    </lineage>
</organism>
<name>A0A6A7A4E9_9PLEO</name>
<feature type="region of interest" description="Disordered" evidence="2">
    <location>
        <begin position="789"/>
        <end position="821"/>
    </location>
</feature>
<dbReference type="OrthoDB" id="2015405at2759"/>
<dbReference type="InterPro" id="IPR050268">
    <property type="entry name" value="NADH-dep_flavin_reductase"/>
</dbReference>
<dbReference type="SMART" id="SM00903">
    <property type="entry name" value="Flavin_Reduct"/>
    <property type="match status" value="1"/>
</dbReference>
<dbReference type="InterPro" id="IPR012349">
    <property type="entry name" value="Split_barrel_FMN-bd"/>
</dbReference>
<dbReference type="EMBL" id="MU006224">
    <property type="protein sequence ID" value="KAF2827704.1"/>
    <property type="molecule type" value="Genomic_DNA"/>
</dbReference>
<evidence type="ECO:0000259" key="3">
    <source>
        <dbReference type="SMART" id="SM00903"/>
    </source>
</evidence>
<proteinExistence type="predicted"/>
<feature type="compositionally biased region" description="Basic and acidic residues" evidence="2">
    <location>
        <begin position="83"/>
        <end position="99"/>
    </location>
</feature>
<keyword evidence="5" id="KW-1185">Reference proteome</keyword>
<dbReference type="Pfam" id="PF01613">
    <property type="entry name" value="Flavin_Reduct"/>
    <property type="match status" value="1"/>
</dbReference>
<sequence>MALAQRPASRFFAAFYRWSQQHTQPCAVSSAYSRSIPLSLLHARKYHATRVQRQQHQIQVQSEATEQHIIETPDEEVTSANKPPEDKDGATPHEPEHVRTDAETMRNDVRNLMRKVPSSVAVVTVASIDAALKKNVPMGVAVSSLSTVSMDPPTISFNIKHPSKTLDAIRAAKGLFRVHFPAADRGGASMVEAFCRGNHPDAYANRRKRLRIYVPGLDPHRDKLRATTSNAPQIFEPSVRAAMECTLTHEFQVGDHVILVASVDDIESTTSNIRTILYVDGVYMQPDGTQVTAHLKDAIAIKDGWSAYDYPLIPGEAQRRDYLNRLKEMVRKDPALLQGRRDVLRELDRSLPISPGAWGISLAQVADEVRQASGLISQLPAALELSSPLSDFYGRLSPSDRAKIYERAENFVKEDERFLALNFRVFLQNLGVSPSSIGLLPSDIMSALREAGLVGAYEPREGNSSSDSRNYNAEYLEQVEHRIRDHLAAVGYDVAVKTRFSDVVVSLGEQQTLSSYFIRARNRLVTEASPLLFTSPNIDISGHVSLEESRVIMRRAIEFLHNGNERRNKVIDTIEVLRRIGVHPAITGFNVEFFLGKLKHVQDSTRQSRHVPDRIGNMLRPLFSNSVTWANLEKRVKNFVRRTPARAMSWSNRDKLAAMGFVWDATLEVPLSEKKQPLNQGHILETLVAKELKNLYGKSTQELNEAIARYLKEQYNFDVNPASTQASAIDALTRSSDAEMQDAMLVSRNVDVLANKRSHLSFQGDQAAPASTSTQRGAGLRIRYRDHGSQIQTGDEGPTSKQQGANVEKAWTSYSLMGGRR</sequence>
<keyword evidence="1" id="KW-0560">Oxidoreductase</keyword>
<reference evidence="4" key="1">
    <citation type="journal article" date="2020" name="Stud. Mycol.">
        <title>101 Dothideomycetes genomes: a test case for predicting lifestyles and emergence of pathogens.</title>
        <authorList>
            <person name="Haridas S."/>
            <person name="Albert R."/>
            <person name="Binder M."/>
            <person name="Bloem J."/>
            <person name="Labutti K."/>
            <person name="Salamov A."/>
            <person name="Andreopoulos B."/>
            <person name="Baker S."/>
            <person name="Barry K."/>
            <person name="Bills G."/>
            <person name="Bluhm B."/>
            <person name="Cannon C."/>
            <person name="Castanera R."/>
            <person name="Culley D."/>
            <person name="Daum C."/>
            <person name="Ezra D."/>
            <person name="Gonzalez J."/>
            <person name="Henrissat B."/>
            <person name="Kuo A."/>
            <person name="Liang C."/>
            <person name="Lipzen A."/>
            <person name="Lutzoni F."/>
            <person name="Magnuson J."/>
            <person name="Mondo S."/>
            <person name="Nolan M."/>
            <person name="Ohm R."/>
            <person name="Pangilinan J."/>
            <person name="Park H.-J."/>
            <person name="Ramirez L."/>
            <person name="Alfaro M."/>
            <person name="Sun H."/>
            <person name="Tritt A."/>
            <person name="Yoshinaga Y."/>
            <person name="Zwiers L.-H."/>
            <person name="Turgeon B."/>
            <person name="Goodwin S."/>
            <person name="Spatafora J."/>
            <person name="Crous P."/>
            <person name="Grigoriev I."/>
        </authorList>
    </citation>
    <scope>NUCLEOTIDE SEQUENCE</scope>
    <source>
        <strain evidence="4">CBS 113818</strain>
    </source>
</reference>
<protein>
    <recommendedName>
        <fullName evidence="3">Flavin reductase like domain-containing protein</fullName>
    </recommendedName>
</protein>
<evidence type="ECO:0000313" key="4">
    <source>
        <dbReference type="EMBL" id="KAF2827704.1"/>
    </source>
</evidence>
<feature type="domain" description="Flavin reductase like" evidence="3">
    <location>
        <begin position="113"/>
        <end position="285"/>
    </location>
</feature>
<dbReference type="GO" id="GO:0042602">
    <property type="term" value="F:riboflavin reductase (NADPH) activity"/>
    <property type="evidence" value="ECO:0007669"/>
    <property type="project" value="TreeGrafter"/>
</dbReference>
<feature type="compositionally biased region" description="Low complexity" evidence="2">
    <location>
        <begin position="52"/>
        <end position="61"/>
    </location>
</feature>
<dbReference type="SUPFAM" id="SSF50475">
    <property type="entry name" value="FMN-binding split barrel"/>
    <property type="match status" value="1"/>
</dbReference>
<accession>A0A6A7A4E9</accession>
<evidence type="ECO:0000256" key="2">
    <source>
        <dbReference type="SAM" id="MobiDB-lite"/>
    </source>
</evidence>
<dbReference type="Gene3D" id="2.30.110.10">
    <property type="entry name" value="Electron Transport, Fmn-binding Protein, Chain A"/>
    <property type="match status" value="1"/>
</dbReference>
<evidence type="ECO:0000256" key="1">
    <source>
        <dbReference type="ARBA" id="ARBA00023002"/>
    </source>
</evidence>
<dbReference type="InterPro" id="IPR002563">
    <property type="entry name" value="Flavin_Rdtase-like_dom"/>
</dbReference>
<dbReference type="PANTHER" id="PTHR30466:SF1">
    <property type="entry name" value="FMN REDUCTASE (NADH) RUTF"/>
    <property type="match status" value="1"/>
</dbReference>
<evidence type="ECO:0000313" key="5">
    <source>
        <dbReference type="Proteomes" id="UP000799424"/>
    </source>
</evidence>
<dbReference type="Proteomes" id="UP000799424">
    <property type="component" value="Unassembled WGS sequence"/>
</dbReference>
<gene>
    <name evidence="4" type="ORF">CC86DRAFT_369779</name>
</gene>
<dbReference type="AlphaFoldDB" id="A0A6A7A4E9"/>
<dbReference type="GO" id="GO:0010181">
    <property type="term" value="F:FMN binding"/>
    <property type="evidence" value="ECO:0007669"/>
    <property type="project" value="InterPro"/>
</dbReference>
<dbReference type="PANTHER" id="PTHR30466">
    <property type="entry name" value="FLAVIN REDUCTASE"/>
    <property type="match status" value="1"/>
</dbReference>
<feature type="region of interest" description="Disordered" evidence="2">
    <location>
        <begin position="52"/>
        <end position="99"/>
    </location>
</feature>